<keyword evidence="1 6" id="KW-0963">Cytoplasm</keyword>
<name>A0A1B9NTK2_ALILO</name>
<protein>
    <recommendedName>
        <fullName evidence="6">Chromosome partition protein MukE</fullName>
    </recommendedName>
</protein>
<keyword evidence="5 6" id="KW-0131">Cell cycle</keyword>
<evidence type="ECO:0000313" key="8">
    <source>
        <dbReference type="EMBL" id="OCH17033.1"/>
    </source>
</evidence>
<dbReference type="STRING" id="688.A6E04_19455"/>
<comment type="function">
    <text evidence="6">Involved in chromosome condensation, segregation and cell cycle progression. May participate in facilitating chromosome segregation by condensation DNA from both sides of a centrally located replisome during cell division. Probably acts via its interaction with MukB and MukF.</text>
</comment>
<keyword evidence="3 6" id="KW-0159">Chromosome partition</keyword>
<dbReference type="InterPro" id="IPR042037">
    <property type="entry name" value="MukE_C"/>
</dbReference>
<comment type="subunit">
    <text evidence="6">Interacts, and probably forms a ternary complex, with MukF and MukB. The complex formation is stimulated by calcium or magnesium.</text>
</comment>
<dbReference type="Gene3D" id="1.10.10.2260">
    <property type="entry name" value="MukE-like family, C-terminal domain"/>
    <property type="match status" value="1"/>
</dbReference>
<dbReference type="NCBIfam" id="NF003602">
    <property type="entry name" value="PRK05256.1"/>
    <property type="match status" value="1"/>
</dbReference>
<proteinExistence type="inferred from homology"/>
<dbReference type="GO" id="GO:0009295">
    <property type="term" value="C:nucleoid"/>
    <property type="evidence" value="ECO:0007669"/>
    <property type="project" value="UniProtKB-SubCell"/>
</dbReference>
<dbReference type="OrthoDB" id="6196648at2"/>
<comment type="similarity">
    <text evidence="6">Belongs to the MukE family.</text>
</comment>
<evidence type="ECO:0000256" key="6">
    <source>
        <dbReference type="HAMAP-Rule" id="MF_01802"/>
    </source>
</evidence>
<accession>A0A1B9NTK2</accession>
<evidence type="ECO:0000256" key="5">
    <source>
        <dbReference type="ARBA" id="ARBA00023306"/>
    </source>
</evidence>
<keyword evidence="2 6" id="KW-0132">Cell division</keyword>
<dbReference type="GO" id="GO:0006260">
    <property type="term" value="P:DNA replication"/>
    <property type="evidence" value="ECO:0007669"/>
    <property type="project" value="UniProtKB-UniRule"/>
</dbReference>
<comment type="caution">
    <text evidence="8">The sequence shown here is derived from an EMBL/GenBank/DDBJ whole genome shotgun (WGS) entry which is preliminary data.</text>
</comment>
<evidence type="ECO:0000256" key="4">
    <source>
        <dbReference type="ARBA" id="ARBA00023067"/>
    </source>
</evidence>
<dbReference type="EMBL" id="MAJU01000031">
    <property type="protein sequence ID" value="OCH17033.1"/>
    <property type="molecule type" value="Genomic_DNA"/>
</dbReference>
<dbReference type="Gene3D" id="1.10.10.2250">
    <property type="match status" value="1"/>
</dbReference>
<evidence type="ECO:0000256" key="1">
    <source>
        <dbReference type="ARBA" id="ARBA00022490"/>
    </source>
</evidence>
<feature type="compositionally biased region" description="Basic and acidic residues" evidence="7">
    <location>
        <begin position="227"/>
        <end position="247"/>
    </location>
</feature>
<feature type="region of interest" description="Disordered" evidence="7">
    <location>
        <begin position="215"/>
        <end position="247"/>
    </location>
</feature>
<evidence type="ECO:0000256" key="2">
    <source>
        <dbReference type="ARBA" id="ARBA00022618"/>
    </source>
</evidence>
<gene>
    <name evidence="6" type="primary">mukE</name>
    <name evidence="8" type="ORF">A6E04_19455</name>
</gene>
<keyword evidence="4 6" id="KW-0226">DNA condensation</keyword>
<dbReference type="GO" id="GO:0007059">
    <property type="term" value="P:chromosome segregation"/>
    <property type="evidence" value="ECO:0007669"/>
    <property type="project" value="UniProtKB-UniRule"/>
</dbReference>
<sequence>MSLTNIEEFMPEKLAKAIANPLFPALDSLLRSGRHIASEDLDNHALLREFEHELGMFYQRYHAELVKAPEGFFYLRPRSTSLIARSVLAEVDMLVGKVLCFLYLSPERLAHEGIFTNQELFDELLVLADEQKLMKLVTNRASGSDLDKEKLFDKVRTSLRRLKRLGMIIQVGEQGKFRISEAVFRFGADVRSNDDMKEAQLRLIRDGEAVVIHNEESSQSSFDLDENEKLSETSAEEQHELELEGDA</sequence>
<dbReference type="AlphaFoldDB" id="A0A1B9NTK2"/>
<evidence type="ECO:0000256" key="7">
    <source>
        <dbReference type="SAM" id="MobiDB-lite"/>
    </source>
</evidence>
<dbReference type="Pfam" id="PF04288">
    <property type="entry name" value="MukE"/>
    <property type="match status" value="1"/>
</dbReference>
<dbReference type="GO" id="GO:0005737">
    <property type="term" value="C:cytoplasm"/>
    <property type="evidence" value="ECO:0007669"/>
    <property type="project" value="UniProtKB-UniRule"/>
</dbReference>
<reference evidence="8 9" key="1">
    <citation type="submission" date="2016-06" db="EMBL/GenBank/DDBJ databases">
        <authorList>
            <person name="Kjaerup R.B."/>
            <person name="Dalgaard T.S."/>
            <person name="Juul-Madsen H.R."/>
        </authorList>
    </citation>
    <scope>NUCLEOTIDE SEQUENCE [LARGE SCALE GENOMIC DNA]</scope>
    <source>
        <strain evidence="8 9">1S159</strain>
    </source>
</reference>
<comment type="subcellular location">
    <subcellularLocation>
        <location evidence="6">Cytoplasm</location>
        <location evidence="6">Nucleoid</location>
    </subcellularLocation>
    <text evidence="6">Restricted to the nucleoid region.</text>
</comment>
<dbReference type="Proteomes" id="UP000093523">
    <property type="component" value="Unassembled WGS sequence"/>
</dbReference>
<dbReference type="RefSeq" id="WP_023604006.1">
    <property type="nucleotide sequence ID" value="NZ_CAWMPN010000031.1"/>
</dbReference>
<dbReference type="HAMAP" id="MF_01802">
    <property type="entry name" value="MukE"/>
    <property type="match status" value="1"/>
</dbReference>
<dbReference type="GO" id="GO:0030261">
    <property type="term" value="P:chromosome condensation"/>
    <property type="evidence" value="ECO:0007669"/>
    <property type="project" value="UniProtKB-KW"/>
</dbReference>
<dbReference type="GO" id="GO:0051301">
    <property type="term" value="P:cell division"/>
    <property type="evidence" value="ECO:0007669"/>
    <property type="project" value="UniProtKB-KW"/>
</dbReference>
<dbReference type="InterPro" id="IPR042038">
    <property type="entry name" value="MukE_N"/>
</dbReference>
<organism evidence="8 9">
    <name type="scientific">Aliivibrio logei</name>
    <name type="common">Vibrio logei</name>
    <dbReference type="NCBI Taxonomy" id="688"/>
    <lineage>
        <taxon>Bacteria</taxon>
        <taxon>Pseudomonadati</taxon>
        <taxon>Pseudomonadota</taxon>
        <taxon>Gammaproteobacteria</taxon>
        <taxon>Vibrionales</taxon>
        <taxon>Vibrionaceae</taxon>
        <taxon>Aliivibrio</taxon>
    </lineage>
</organism>
<evidence type="ECO:0000313" key="9">
    <source>
        <dbReference type="Proteomes" id="UP000093523"/>
    </source>
</evidence>
<evidence type="ECO:0000256" key="3">
    <source>
        <dbReference type="ARBA" id="ARBA00022829"/>
    </source>
</evidence>
<dbReference type="InterPro" id="IPR007385">
    <property type="entry name" value="Scp_MukE"/>
</dbReference>